<dbReference type="EMBL" id="LGGX01000024">
    <property type="protein sequence ID" value="KUK86268.1"/>
    <property type="molecule type" value="Genomic_DNA"/>
</dbReference>
<gene>
    <name evidence="1" type="ORF">XE03_1639</name>
</gene>
<dbReference type="AlphaFoldDB" id="A0A101I032"/>
<accession>A0A101I032</accession>
<comment type="caution">
    <text evidence="1">The sequence shown here is derived from an EMBL/GenBank/DDBJ whole genome shotgun (WGS) entry which is preliminary data.</text>
</comment>
<name>A0A101I032_UNCT6</name>
<evidence type="ECO:0000313" key="1">
    <source>
        <dbReference type="EMBL" id="KUK86268.1"/>
    </source>
</evidence>
<proteinExistence type="predicted"/>
<sequence>MKKLLTLTLVVLFVAVAVFAVPARPGFRVFEQPDGTKFIAQLKGDEHFHFAETEDRYAIIRNSEGWWTYANKVDGLLV</sequence>
<dbReference type="Proteomes" id="UP000053467">
    <property type="component" value="Unassembled WGS sequence"/>
</dbReference>
<evidence type="ECO:0000313" key="2">
    <source>
        <dbReference type="Proteomes" id="UP000053467"/>
    </source>
</evidence>
<organism evidence="1 2">
    <name type="scientific">candidate division TA06 bacterium 34_109</name>
    <dbReference type="NCBI Taxonomy" id="1635277"/>
    <lineage>
        <taxon>Bacteria</taxon>
        <taxon>Bacteria division TA06</taxon>
    </lineage>
</organism>
<feature type="non-terminal residue" evidence="1">
    <location>
        <position position="78"/>
    </location>
</feature>
<protein>
    <submittedName>
        <fullName evidence="1">Hemagluttinin repeat-containing protein</fullName>
    </submittedName>
</protein>
<reference evidence="2" key="1">
    <citation type="journal article" date="2015" name="MBio">
        <title>Genome-Resolved Metagenomic Analysis Reveals Roles for Candidate Phyla and Other Microbial Community Members in Biogeochemical Transformations in Oil Reservoirs.</title>
        <authorList>
            <person name="Hu P."/>
            <person name="Tom L."/>
            <person name="Singh A."/>
            <person name="Thomas B.C."/>
            <person name="Baker B.J."/>
            <person name="Piceno Y.M."/>
            <person name="Andersen G.L."/>
            <person name="Banfield J.F."/>
        </authorList>
    </citation>
    <scope>NUCLEOTIDE SEQUENCE [LARGE SCALE GENOMIC DNA]</scope>
</reference>